<dbReference type="EMBL" id="JAYMYS010000008">
    <property type="protein sequence ID" value="KAK7384990.1"/>
    <property type="molecule type" value="Genomic_DNA"/>
</dbReference>
<gene>
    <name evidence="2" type="ORF">VNO78_30695</name>
</gene>
<accession>A0AAN9X5X3</accession>
<evidence type="ECO:0000256" key="1">
    <source>
        <dbReference type="SAM" id="Phobius"/>
    </source>
</evidence>
<keyword evidence="3" id="KW-1185">Reference proteome</keyword>
<reference evidence="2 3" key="1">
    <citation type="submission" date="2024-01" db="EMBL/GenBank/DDBJ databases">
        <title>The genomes of 5 underutilized Papilionoideae crops provide insights into root nodulation and disease resistanc.</title>
        <authorList>
            <person name="Jiang F."/>
        </authorList>
    </citation>
    <scope>NUCLEOTIDE SEQUENCE [LARGE SCALE GENOMIC DNA]</scope>
    <source>
        <strain evidence="2">DUOXIRENSHENG_FW03</strain>
        <tissue evidence="2">Leaves</tissue>
    </source>
</reference>
<sequence length="80" mass="9023">MESYYPHCSIGVVLIATFQKEKFVLYFWYNLGLLLGEGLLVAVLAFGFGLPVIVMMAGLVMICNKVRARIVRRGVRINNE</sequence>
<proteinExistence type="predicted"/>
<keyword evidence="1" id="KW-0472">Membrane</keyword>
<protein>
    <submittedName>
        <fullName evidence="2">Uncharacterized protein</fullName>
    </submittedName>
</protein>
<dbReference type="Proteomes" id="UP001386955">
    <property type="component" value="Unassembled WGS sequence"/>
</dbReference>
<evidence type="ECO:0000313" key="3">
    <source>
        <dbReference type="Proteomes" id="UP001386955"/>
    </source>
</evidence>
<dbReference type="AlphaFoldDB" id="A0AAN9X5X3"/>
<evidence type="ECO:0000313" key="2">
    <source>
        <dbReference type="EMBL" id="KAK7384990.1"/>
    </source>
</evidence>
<name>A0AAN9X5X3_PSOTE</name>
<comment type="caution">
    <text evidence="2">The sequence shown here is derived from an EMBL/GenBank/DDBJ whole genome shotgun (WGS) entry which is preliminary data.</text>
</comment>
<feature type="transmembrane region" description="Helical" evidence="1">
    <location>
        <begin position="39"/>
        <end position="63"/>
    </location>
</feature>
<keyword evidence="1" id="KW-1133">Transmembrane helix</keyword>
<organism evidence="2 3">
    <name type="scientific">Psophocarpus tetragonolobus</name>
    <name type="common">Winged bean</name>
    <name type="synonym">Dolichos tetragonolobus</name>
    <dbReference type="NCBI Taxonomy" id="3891"/>
    <lineage>
        <taxon>Eukaryota</taxon>
        <taxon>Viridiplantae</taxon>
        <taxon>Streptophyta</taxon>
        <taxon>Embryophyta</taxon>
        <taxon>Tracheophyta</taxon>
        <taxon>Spermatophyta</taxon>
        <taxon>Magnoliopsida</taxon>
        <taxon>eudicotyledons</taxon>
        <taxon>Gunneridae</taxon>
        <taxon>Pentapetalae</taxon>
        <taxon>rosids</taxon>
        <taxon>fabids</taxon>
        <taxon>Fabales</taxon>
        <taxon>Fabaceae</taxon>
        <taxon>Papilionoideae</taxon>
        <taxon>50 kb inversion clade</taxon>
        <taxon>NPAAA clade</taxon>
        <taxon>indigoferoid/millettioid clade</taxon>
        <taxon>Phaseoleae</taxon>
        <taxon>Psophocarpus</taxon>
    </lineage>
</organism>
<keyword evidence="1" id="KW-0812">Transmembrane</keyword>